<dbReference type="InterPro" id="IPR036047">
    <property type="entry name" value="F-box-like_dom_sf"/>
</dbReference>
<keyword evidence="3" id="KW-1185">Reference proteome</keyword>
<evidence type="ECO:0000313" key="2">
    <source>
        <dbReference type="EMBL" id="KAL0634812.1"/>
    </source>
</evidence>
<comment type="caution">
    <text evidence="2">The sequence shown here is derived from an EMBL/GenBank/DDBJ whole genome shotgun (WGS) entry which is preliminary data.</text>
</comment>
<evidence type="ECO:0000259" key="1">
    <source>
        <dbReference type="PROSITE" id="PS50181"/>
    </source>
</evidence>
<dbReference type="Pfam" id="PF12937">
    <property type="entry name" value="F-box-like"/>
    <property type="match status" value="1"/>
</dbReference>
<feature type="domain" description="F-box" evidence="1">
    <location>
        <begin position="1"/>
        <end position="46"/>
    </location>
</feature>
<organism evidence="2 3">
    <name type="scientific">Discina gigas</name>
    <dbReference type="NCBI Taxonomy" id="1032678"/>
    <lineage>
        <taxon>Eukaryota</taxon>
        <taxon>Fungi</taxon>
        <taxon>Dikarya</taxon>
        <taxon>Ascomycota</taxon>
        <taxon>Pezizomycotina</taxon>
        <taxon>Pezizomycetes</taxon>
        <taxon>Pezizales</taxon>
        <taxon>Discinaceae</taxon>
        <taxon>Discina</taxon>
    </lineage>
</organism>
<proteinExistence type="predicted"/>
<dbReference type="SUPFAM" id="SSF81383">
    <property type="entry name" value="F-box domain"/>
    <property type="match status" value="1"/>
</dbReference>
<protein>
    <recommendedName>
        <fullName evidence="1">F-box domain-containing protein</fullName>
    </recommendedName>
</protein>
<dbReference type="EMBL" id="JBBBZM010000084">
    <property type="protein sequence ID" value="KAL0634812.1"/>
    <property type="molecule type" value="Genomic_DNA"/>
</dbReference>
<reference evidence="2 3" key="1">
    <citation type="submission" date="2024-02" db="EMBL/GenBank/DDBJ databases">
        <title>Discinaceae phylogenomics.</title>
        <authorList>
            <person name="Dirks A.C."/>
            <person name="James T.Y."/>
        </authorList>
    </citation>
    <scope>NUCLEOTIDE SEQUENCE [LARGE SCALE GENOMIC DNA]</scope>
    <source>
        <strain evidence="2 3">ACD0624</strain>
    </source>
</reference>
<dbReference type="Proteomes" id="UP001447188">
    <property type="component" value="Unassembled WGS sequence"/>
</dbReference>
<dbReference type="PROSITE" id="PS50181">
    <property type="entry name" value="FBOX"/>
    <property type="match status" value="1"/>
</dbReference>
<gene>
    <name evidence="2" type="ORF">Q9L58_006245</name>
</gene>
<evidence type="ECO:0000313" key="3">
    <source>
        <dbReference type="Proteomes" id="UP001447188"/>
    </source>
</evidence>
<dbReference type="Gene3D" id="1.20.1280.50">
    <property type="match status" value="1"/>
</dbReference>
<name>A0ABR3GGD7_9PEZI</name>
<accession>A0ABR3GGD7</accession>
<dbReference type="InterPro" id="IPR001810">
    <property type="entry name" value="F-box_dom"/>
</dbReference>
<sequence>MACFSDLPNELLCKVCSHLGQQELAHVSLVSHNLRLVAEPFLYRDVLLNTFRKPPPLFGSFLQTIRSNRALPNYVQALALRWHSSPEPVRYPPSMNVWLFGMVMSIFAVTLPPLPPLPPHPHGESIMLLLRALPRLEVLRLWPANDLEIFDGPFPCTNPPVLEHLREVRCYWTNTRNAVDLATFMFLIMQPSLRTFEAPVMGSRPYSHVFMIDDYFIGKSMVTDLRLSYGYMLPQTLESVLQLPRALTSFSYTNLPRVLFDVHALGMMLKRIVSPTLQFLALTLGHESDVWNRTFITYHWPYSTIGSLREWPVLWSIRSSLIVLLGRGRAQSTLRLIDVLPVVIRELEIEIDPYWTCTEIADEVVEMLHLRGTGDFEQLAVITLPVEVYVAARWLGVACDVAGVELVLTRCW</sequence>